<name>A0AA39HNX6_9BILA</name>
<sequence>MKTSLFLVAMFLLVSVDSKCPEGAVFHERTEKCLHLIAVRLTHFEAETSCLSLQGTLALIDRNDRALISGGLFNATLDQAWIASKSRNRSCSTVDLRTGDISPKKCDSKHAYICQRPLGGQLLQNCGNDPEPTCPPCPECPPVTVVSCPGQAPCPPCNIH</sequence>
<dbReference type="InterPro" id="IPR016187">
    <property type="entry name" value="CTDL_fold"/>
</dbReference>
<dbReference type="AlphaFoldDB" id="A0AA39HNX6"/>
<feature type="signal peptide" evidence="1">
    <location>
        <begin position="1"/>
        <end position="18"/>
    </location>
</feature>
<dbReference type="InterPro" id="IPR016186">
    <property type="entry name" value="C-type_lectin-like/link_sf"/>
</dbReference>
<dbReference type="CDD" id="cd00037">
    <property type="entry name" value="CLECT"/>
    <property type="match status" value="1"/>
</dbReference>
<feature type="chain" id="PRO_5041364834" description="C-type lectin domain-containing protein" evidence="1">
    <location>
        <begin position="19"/>
        <end position="160"/>
    </location>
</feature>
<organism evidence="2 3">
    <name type="scientific">Steinernema hermaphroditum</name>
    <dbReference type="NCBI Taxonomy" id="289476"/>
    <lineage>
        <taxon>Eukaryota</taxon>
        <taxon>Metazoa</taxon>
        <taxon>Ecdysozoa</taxon>
        <taxon>Nematoda</taxon>
        <taxon>Chromadorea</taxon>
        <taxon>Rhabditida</taxon>
        <taxon>Tylenchina</taxon>
        <taxon>Panagrolaimomorpha</taxon>
        <taxon>Strongyloidoidea</taxon>
        <taxon>Steinernematidae</taxon>
        <taxon>Steinernema</taxon>
    </lineage>
</organism>
<evidence type="ECO:0008006" key="4">
    <source>
        <dbReference type="Google" id="ProtNLM"/>
    </source>
</evidence>
<reference evidence="2" key="1">
    <citation type="submission" date="2023-06" db="EMBL/GenBank/DDBJ databases">
        <title>Genomic analysis of the entomopathogenic nematode Steinernema hermaphroditum.</title>
        <authorList>
            <person name="Schwarz E.M."/>
            <person name="Heppert J.K."/>
            <person name="Baniya A."/>
            <person name="Schwartz H.T."/>
            <person name="Tan C.-H."/>
            <person name="Antoshechkin I."/>
            <person name="Sternberg P.W."/>
            <person name="Goodrich-Blair H."/>
            <person name="Dillman A.R."/>
        </authorList>
    </citation>
    <scope>NUCLEOTIDE SEQUENCE</scope>
    <source>
        <strain evidence="2">PS9179</strain>
        <tissue evidence="2">Whole animal</tissue>
    </source>
</reference>
<accession>A0AA39HNX6</accession>
<gene>
    <name evidence="2" type="ORF">QR680_004492</name>
</gene>
<keyword evidence="1" id="KW-0732">Signal</keyword>
<evidence type="ECO:0000256" key="1">
    <source>
        <dbReference type="SAM" id="SignalP"/>
    </source>
</evidence>
<dbReference type="SUPFAM" id="SSF56436">
    <property type="entry name" value="C-type lectin-like"/>
    <property type="match status" value="1"/>
</dbReference>
<keyword evidence="3" id="KW-1185">Reference proteome</keyword>
<dbReference type="Proteomes" id="UP001175271">
    <property type="component" value="Unassembled WGS sequence"/>
</dbReference>
<protein>
    <recommendedName>
        <fullName evidence="4">C-type lectin domain-containing protein</fullName>
    </recommendedName>
</protein>
<dbReference type="Gene3D" id="3.10.100.10">
    <property type="entry name" value="Mannose-Binding Protein A, subunit A"/>
    <property type="match status" value="1"/>
</dbReference>
<evidence type="ECO:0000313" key="3">
    <source>
        <dbReference type="Proteomes" id="UP001175271"/>
    </source>
</evidence>
<comment type="caution">
    <text evidence="2">The sequence shown here is derived from an EMBL/GenBank/DDBJ whole genome shotgun (WGS) entry which is preliminary data.</text>
</comment>
<proteinExistence type="predicted"/>
<evidence type="ECO:0000313" key="2">
    <source>
        <dbReference type="EMBL" id="KAK0409358.1"/>
    </source>
</evidence>
<dbReference type="EMBL" id="JAUCMV010000003">
    <property type="protein sequence ID" value="KAK0409358.1"/>
    <property type="molecule type" value="Genomic_DNA"/>
</dbReference>